<dbReference type="PROSITE" id="PS52020">
    <property type="entry name" value="CRESS_DNA_REP"/>
    <property type="match status" value="1"/>
</dbReference>
<accession>A0A6M3YPF4</accession>
<feature type="active site" description="For DNA cleavage activity" evidence="14">
    <location>
        <position position="96"/>
    </location>
</feature>
<dbReference type="GO" id="GO:0042025">
    <property type="term" value="C:host cell nucleus"/>
    <property type="evidence" value="ECO:0007669"/>
    <property type="project" value="UniProtKB-SubCell"/>
</dbReference>
<evidence type="ECO:0000256" key="11">
    <source>
        <dbReference type="ARBA" id="ARBA00022801"/>
    </source>
</evidence>
<feature type="binding site" evidence="15">
    <location>
        <position position="52"/>
    </location>
    <ligand>
        <name>a divalent metal cation</name>
        <dbReference type="ChEBI" id="CHEBI:60240"/>
    </ligand>
</feature>
<feature type="domain" description="CRESS-DNA virus Rep endonuclease" evidence="16">
    <location>
        <begin position="4"/>
        <end position="114"/>
    </location>
</feature>
<dbReference type="GO" id="GO:0046872">
    <property type="term" value="F:metal ion binding"/>
    <property type="evidence" value="ECO:0007669"/>
    <property type="project" value="UniProtKB-KW"/>
</dbReference>
<dbReference type="GO" id="GO:0016779">
    <property type="term" value="F:nucleotidyltransferase activity"/>
    <property type="evidence" value="ECO:0007669"/>
    <property type="project" value="UniProtKB-KW"/>
</dbReference>
<sequence length="313" mass="36118">MPFRVDARNFFITYPNSTALPHGLVHQSLQDLDKPVSAVYSCREPHDNGEFHHHAIVAFASKFNCKNERYFDIEHEGVIYHPNVQGCRDLGASNTYIGKDGVTLGDPIPTIGDRRKDIYADLLRDATDARSFMELAEERDAKNFVLNNDRLESFAAKRWGKWEEPREPEFTEFNNVPQPMLDWVNNELNGGVRRPKCLIVVGGADLGKTSWAESLGLHHHWVNRFTSGRVKDARYAILDDFDTLDEHRHEFKGIWGSQPRVGVKVANGISGHRQWEWGIPSIWLFNRLPSCLWDENCYERQRSVLVEINERLY</sequence>
<name>A0A6M3YPF4_9VIRU</name>
<evidence type="ECO:0000256" key="1">
    <source>
        <dbReference type="ARBA" id="ARBA00004147"/>
    </source>
</evidence>
<evidence type="ECO:0000259" key="16">
    <source>
        <dbReference type="PROSITE" id="PS52020"/>
    </source>
</evidence>
<dbReference type="InterPro" id="IPR001191">
    <property type="entry name" value="Gemini_AL1_REP"/>
</dbReference>
<dbReference type="PRINTS" id="PR00228">
    <property type="entry name" value="GEMCOATCLVL1"/>
</dbReference>
<evidence type="ECO:0000256" key="15">
    <source>
        <dbReference type="PIRSR" id="PIRSR601191-2"/>
    </source>
</evidence>
<keyword evidence="10" id="KW-0255">Endonuclease</keyword>
<keyword evidence="7" id="KW-0540">Nuclease</keyword>
<dbReference type="GO" id="GO:0016888">
    <property type="term" value="F:DNA endonuclease activity, producing 5'-phosphomonoesters"/>
    <property type="evidence" value="ECO:0007669"/>
    <property type="project" value="InterPro"/>
</dbReference>
<dbReference type="GO" id="GO:0005198">
    <property type="term" value="F:structural molecule activity"/>
    <property type="evidence" value="ECO:0007669"/>
    <property type="project" value="InterPro"/>
</dbReference>
<feature type="binding site" evidence="15">
    <location>
        <position position="54"/>
    </location>
    <ligand>
        <name>a divalent metal cation</name>
        <dbReference type="ChEBI" id="CHEBI:60240"/>
    </ligand>
</feature>
<comment type="cofactor">
    <cofactor evidence="15">
        <name>Mg(2+)</name>
        <dbReference type="ChEBI" id="CHEBI:18420"/>
    </cofactor>
    <cofactor evidence="15">
        <name>Mn(2+)</name>
        <dbReference type="ChEBI" id="CHEBI:29035"/>
    </cofactor>
    <text evidence="15">Divalent metal cations, possibly Mg(2+) or Mn(2+).</text>
</comment>
<dbReference type="Pfam" id="PF08283">
    <property type="entry name" value="Gemini_AL1_M"/>
    <property type="match status" value="1"/>
</dbReference>
<evidence type="ECO:0000256" key="8">
    <source>
        <dbReference type="ARBA" id="ARBA00022723"/>
    </source>
</evidence>
<evidence type="ECO:0000256" key="2">
    <source>
        <dbReference type="ARBA" id="ARBA00006240"/>
    </source>
</evidence>
<proteinExistence type="inferred from homology"/>
<feature type="binding site" evidence="15">
    <location>
        <position position="44"/>
    </location>
    <ligand>
        <name>a divalent metal cation</name>
        <dbReference type="ChEBI" id="CHEBI:60240"/>
    </ligand>
</feature>
<keyword evidence="8 15" id="KW-0479">Metal-binding</keyword>
<evidence type="ECO:0000256" key="6">
    <source>
        <dbReference type="ARBA" id="ARBA00022705"/>
    </source>
</evidence>
<evidence type="ECO:0000256" key="4">
    <source>
        <dbReference type="ARBA" id="ARBA00022679"/>
    </source>
</evidence>
<protein>
    <submittedName>
        <fullName evidence="17">Rep catalytic domain protein</fullName>
    </submittedName>
</protein>
<keyword evidence="9" id="KW-0547">Nucleotide-binding</keyword>
<dbReference type="GO" id="GO:0000166">
    <property type="term" value="F:nucleotide binding"/>
    <property type="evidence" value="ECO:0007669"/>
    <property type="project" value="UniProtKB-KW"/>
</dbReference>
<evidence type="ECO:0000256" key="12">
    <source>
        <dbReference type="ARBA" id="ARBA00023124"/>
    </source>
</evidence>
<dbReference type="Pfam" id="PF00799">
    <property type="entry name" value="Gemini_AL1"/>
    <property type="match status" value="1"/>
</dbReference>
<evidence type="ECO:0000256" key="3">
    <source>
        <dbReference type="ARBA" id="ARBA00022562"/>
    </source>
</evidence>
<keyword evidence="6" id="KW-0235">DNA replication</keyword>
<organism evidence="17">
    <name type="scientific">Genomoviridae sp</name>
    <dbReference type="NCBI Taxonomy" id="2202565"/>
    <lineage>
        <taxon>Viruses</taxon>
        <taxon>Monodnaviria</taxon>
        <taxon>Shotokuvirae</taxon>
        <taxon>Cressdnaviricota</taxon>
        <taxon>Repensiviricetes</taxon>
        <taxon>Geplafuvirales</taxon>
        <taxon>Genomoviridae</taxon>
    </lineage>
</organism>
<evidence type="ECO:0000256" key="13">
    <source>
        <dbReference type="ARBA" id="ARBA00023125"/>
    </source>
</evidence>
<evidence type="ECO:0000313" key="17">
    <source>
        <dbReference type="EMBL" id="QJI53641.1"/>
    </source>
</evidence>
<evidence type="ECO:0000256" key="5">
    <source>
        <dbReference type="ARBA" id="ARBA00022695"/>
    </source>
</evidence>
<dbReference type="GO" id="GO:0003677">
    <property type="term" value="F:DNA binding"/>
    <property type="evidence" value="ECO:0007669"/>
    <property type="project" value="UniProtKB-KW"/>
</dbReference>
<feature type="binding site" evidence="15">
    <location>
        <position position="100"/>
    </location>
    <ligand>
        <name>a divalent metal cation</name>
        <dbReference type="ChEBI" id="CHEBI:60240"/>
    </ligand>
</feature>
<comment type="similarity">
    <text evidence="2">Belongs to the geminiviridae Rep protein family.</text>
</comment>
<evidence type="ECO:0000256" key="14">
    <source>
        <dbReference type="PIRSR" id="PIRSR601191-1"/>
    </source>
</evidence>
<dbReference type="InterPro" id="IPR022692">
    <property type="entry name" value="Gemini_AL1_REP_central"/>
</dbReference>
<dbReference type="EMBL" id="MT138083">
    <property type="protein sequence ID" value="QJI53641.1"/>
    <property type="molecule type" value="Genomic_DNA"/>
</dbReference>
<dbReference type="Gene3D" id="3.40.1310.20">
    <property type="match status" value="1"/>
</dbReference>
<evidence type="ECO:0000256" key="10">
    <source>
        <dbReference type="ARBA" id="ARBA00022759"/>
    </source>
</evidence>
<keyword evidence="3" id="KW-1048">Host nucleus</keyword>
<dbReference type="InterPro" id="IPR049912">
    <property type="entry name" value="CRESS_DNA_REP"/>
</dbReference>
<evidence type="ECO:0000256" key="9">
    <source>
        <dbReference type="ARBA" id="ARBA00022741"/>
    </source>
</evidence>
<dbReference type="SUPFAM" id="SSF55464">
    <property type="entry name" value="Origin of replication-binding domain, RBD-like"/>
    <property type="match status" value="1"/>
</dbReference>
<keyword evidence="12" id="KW-0190">Covalent protein-DNA linkage</keyword>
<evidence type="ECO:0000256" key="7">
    <source>
        <dbReference type="ARBA" id="ARBA00022722"/>
    </source>
</evidence>
<dbReference type="GO" id="GO:0006260">
    <property type="term" value="P:DNA replication"/>
    <property type="evidence" value="ECO:0007669"/>
    <property type="project" value="UniProtKB-KW"/>
</dbReference>
<dbReference type="PRINTS" id="PR00227">
    <property type="entry name" value="GEMCOATAL1"/>
</dbReference>
<keyword evidence="11" id="KW-0378">Hydrolase</keyword>
<keyword evidence="4" id="KW-0808">Transferase</keyword>
<keyword evidence="5" id="KW-0548">Nucleotidyltransferase</keyword>
<reference evidence="17" key="1">
    <citation type="submission" date="2020-01" db="EMBL/GenBank/DDBJ databases">
        <title>Viral genomes from wild and zoo birds in China.</title>
        <authorList>
            <person name="Yao Y."/>
            <person name="Shan T."/>
            <person name="Yang S."/>
            <person name="Zhang W."/>
        </authorList>
    </citation>
    <scope>NUCLEOTIDE SEQUENCE</scope>
    <source>
        <strain evidence="17">War204cre2</strain>
    </source>
</reference>
<keyword evidence="13" id="KW-0238">DNA-binding</keyword>
<dbReference type="InterPro" id="IPR001301">
    <property type="entry name" value="Gemini_AL1_CLV"/>
</dbReference>
<comment type="subcellular location">
    <subcellularLocation>
        <location evidence="1">Host nucleus</location>
    </subcellularLocation>
</comment>